<feature type="compositionally biased region" description="Low complexity" evidence="1">
    <location>
        <begin position="91"/>
        <end position="103"/>
    </location>
</feature>
<gene>
    <name evidence="2" type="ORF">DES45_10695</name>
</gene>
<feature type="compositionally biased region" description="Polar residues" evidence="1">
    <location>
        <begin position="24"/>
        <end position="34"/>
    </location>
</feature>
<comment type="caution">
    <text evidence="2">The sequence shown here is derived from an EMBL/GenBank/DDBJ whole genome shotgun (WGS) entry which is preliminary data.</text>
</comment>
<feature type="compositionally biased region" description="Basic residues" evidence="1">
    <location>
        <begin position="268"/>
        <end position="286"/>
    </location>
</feature>
<accession>A0A370HHY2</accession>
<feature type="region of interest" description="Disordered" evidence="1">
    <location>
        <begin position="1"/>
        <end position="34"/>
    </location>
</feature>
<feature type="compositionally biased region" description="Low complexity" evidence="1">
    <location>
        <begin position="136"/>
        <end position="166"/>
    </location>
</feature>
<dbReference type="EMBL" id="QQBB01000006">
    <property type="protein sequence ID" value="RDI57783.1"/>
    <property type="molecule type" value="Genomic_DNA"/>
</dbReference>
<protein>
    <submittedName>
        <fullName evidence="2">Uncharacterized protein</fullName>
    </submittedName>
</protein>
<reference evidence="2 3" key="1">
    <citation type="submission" date="2018-07" db="EMBL/GenBank/DDBJ databases">
        <title>Genomic Encyclopedia of Type Strains, Phase IV (KMG-IV): sequencing the most valuable type-strain genomes for metagenomic binning, comparative biology and taxonomic classification.</title>
        <authorList>
            <person name="Goeker M."/>
        </authorList>
    </citation>
    <scope>NUCLEOTIDE SEQUENCE [LARGE SCALE GENOMIC DNA]</scope>
    <source>
        <strain evidence="2 3">DSM 14364</strain>
    </source>
</reference>
<organism evidence="2 3">
    <name type="scientific">Microvirga subterranea</name>
    <dbReference type="NCBI Taxonomy" id="186651"/>
    <lineage>
        <taxon>Bacteria</taxon>
        <taxon>Pseudomonadati</taxon>
        <taxon>Pseudomonadota</taxon>
        <taxon>Alphaproteobacteria</taxon>
        <taxon>Hyphomicrobiales</taxon>
        <taxon>Methylobacteriaceae</taxon>
        <taxon>Microvirga</taxon>
    </lineage>
</organism>
<feature type="region of interest" description="Disordered" evidence="1">
    <location>
        <begin position="200"/>
        <end position="223"/>
    </location>
</feature>
<feature type="region of interest" description="Disordered" evidence="1">
    <location>
        <begin position="50"/>
        <end position="171"/>
    </location>
</feature>
<dbReference type="AlphaFoldDB" id="A0A370HHY2"/>
<name>A0A370HHY2_9HYPH</name>
<sequence length="286" mass="29197">MAGRPQELELLDGALGRGAPDGSSLPTRSAENSNTDYLCVLNRTAMRSLSCSRADAPRCGRFAAPADKGTTMATNKKDRPSQPSRSRKTPAKSASKSKSGSAPKRGDAASKRAQPKTMAGSRTATKSQAVPAKTHAAGGSRTAARSTSGASRSRSSTQARSQSRGSMLNPMAWLSTLETTLTSPQARAVMAEALRAVANVLERPQGSEQKRSGETQEGRDAVSAAGSLGAEIVAAPLEVAAAAIGAAGEVVTSALGGSSGEERSKGGSSKRGRQSSSRKKPSALGD</sequence>
<evidence type="ECO:0000313" key="2">
    <source>
        <dbReference type="EMBL" id="RDI57783.1"/>
    </source>
</evidence>
<feature type="region of interest" description="Disordered" evidence="1">
    <location>
        <begin position="252"/>
        <end position="286"/>
    </location>
</feature>
<proteinExistence type="predicted"/>
<feature type="compositionally biased region" description="Basic and acidic residues" evidence="1">
    <location>
        <begin position="208"/>
        <end position="220"/>
    </location>
</feature>
<dbReference type="Proteomes" id="UP000254925">
    <property type="component" value="Unassembled WGS sequence"/>
</dbReference>
<evidence type="ECO:0000313" key="3">
    <source>
        <dbReference type="Proteomes" id="UP000254925"/>
    </source>
</evidence>
<keyword evidence="3" id="KW-1185">Reference proteome</keyword>
<evidence type="ECO:0000256" key="1">
    <source>
        <dbReference type="SAM" id="MobiDB-lite"/>
    </source>
</evidence>